<comment type="caution">
    <text evidence="2">The sequence shown here is derived from an EMBL/GenBank/DDBJ whole genome shotgun (WGS) entry which is preliminary data.</text>
</comment>
<evidence type="ECO:0000313" key="2">
    <source>
        <dbReference type="EMBL" id="OQB74991.1"/>
    </source>
</evidence>
<dbReference type="Gene3D" id="2.60.450.10">
    <property type="entry name" value="Lipopolysaccharide (LPS) transport protein A like domain"/>
    <property type="match status" value="1"/>
</dbReference>
<dbReference type="EMBL" id="MWDQ01000025">
    <property type="protein sequence ID" value="OQB74991.1"/>
    <property type="molecule type" value="Genomic_DNA"/>
</dbReference>
<accession>A0A1V6CDL1</accession>
<dbReference type="Pfam" id="PF03968">
    <property type="entry name" value="LptD_N"/>
    <property type="match status" value="1"/>
</dbReference>
<organism evidence="2">
    <name type="scientific">candidate division TA06 bacterium ADurb.Bin131</name>
    <dbReference type="NCBI Taxonomy" id="1852827"/>
    <lineage>
        <taxon>Bacteria</taxon>
        <taxon>Bacteria division TA06</taxon>
    </lineage>
</organism>
<dbReference type="InterPro" id="IPR005653">
    <property type="entry name" value="OstA-like_N"/>
</dbReference>
<name>A0A1V6CDL1_UNCT6</name>
<protein>
    <submittedName>
        <fullName evidence="2">OstA-like protein</fullName>
    </submittedName>
</protein>
<evidence type="ECO:0000259" key="1">
    <source>
        <dbReference type="Pfam" id="PF03968"/>
    </source>
</evidence>
<sequence>MEKNIGRLFTVLVLVCFLSSGCSRKKTTMESTGTGQTIKDFSIEFFGDSFKANLKGEAAEKKSSDSNASVAKPSLEINSKNFVVQINTGPKGSGEVFLDSSTQNIEKIVIKNNITVVQKNPETSQVNFTAKCDQLTYIEKDETVIMEGSPELVQGLNKYKADKIVYNLNENRLKFEGNVQIFFKKGSVN</sequence>
<dbReference type="AlphaFoldDB" id="A0A1V6CDL1"/>
<dbReference type="Proteomes" id="UP000485562">
    <property type="component" value="Unassembled WGS sequence"/>
</dbReference>
<reference evidence="2" key="1">
    <citation type="submission" date="2017-02" db="EMBL/GenBank/DDBJ databases">
        <title>Delving into the versatile metabolic prowess of the omnipresent phylum Bacteroidetes.</title>
        <authorList>
            <person name="Nobu M.K."/>
            <person name="Mei R."/>
            <person name="Narihiro T."/>
            <person name="Kuroda K."/>
            <person name="Liu W.-T."/>
        </authorList>
    </citation>
    <scope>NUCLEOTIDE SEQUENCE</scope>
    <source>
        <strain evidence="2">ADurb.Bin131</strain>
    </source>
</reference>
<feature type="domain" description="Organic solvent tolerance-like N-terminal" evidence="1">
    <location>
        <begin position="70"/>
        <end position="171"/>
    </location>
</feature>
<gene>
    <name evidence="2" type="ORF">BWX89_00223</name>
</gene>
<proteinExistence type="predicted"/>
<dbReference type="PROSITE" id="PS51257">
    <property type="entry name" value="PROKAR_LIPOPROTEIN"/>
    <property type="match status" value="1"/>
</dbReference>